<proteinExistence type="predicted"/>
<name>A0ABR2P7F4_9ROSI</name>
<sequence>MSPSLNISVANSPTGTKHASTPLGAMQIGSRESESISLVPGAERLWRNIEPAIVVRDDRSNVQTYLMMGTSQLGSHSEVERAPPEDPEVTPGLCVADGVAQSRSGEQNATSQLSQGLESDNCLHGDVSGPRDGSNMDVGSVHGEGDTSLAYKTGSK</sequence>
<accession>A0ABR2P7F4</accession>
<feature type="region of interest" description="Disordered" evidence="1">
    <location>
        <begin position="1"/>
        <end position="22"/>
    </location>
</feature>
<evidence type="ECO:0000256" key="1">
    <source>
        <dbReference type="SAM" id="MobiDB-lite"/>
    </source>
</evidence>
<gene>
    <name evidence="2" type="ORF">V6N11_029657</name>
</gene>
<feature type="compositionally biased region" description="Polar residues" evidence="1">
    <location>
        <begin position="101"/>
        <end position="118"/>
    </location>
</feature>
<evidence type="ECO:0000313" key="3">
    <source>
        <dbReference type="Proteomes" id="UP001396334"/>
    </source>
</evidence>
<feature type="compositionally biased region" description="Polar residues" evidence="1">
    <location>
        <begin position="1"/>
        <end position="19"/>
    </location>
</feature>
<dbReference type="EMBL" id="JBBPBN010000078">
    <property type="protein sequence ID" value="KAK8984342.1"/>
    <property type="molecule type" value="Genomic_DNA"/>
</dbReference>
<dbReference type="Proteomes" id="UP001396334">
    <property type="component" value="Unassembled WGS sequence"/>
</dbReference>
<protein>
    <submittedName>
        <fullName evidence="2">Uncharacterized protein</fullName>
    </submittedName>
</protein>
<organism evidence="2 3">
    <name type="scientific">Hibiscus sabdariffa</name>
    <name type="common">roselle</name>
    <dbReference type="NCBI Taxonomy" id="183260"/>
    <lineage>
        <taxon>Eukaryota</taxon>
        <taxon>Viridiplantae</taxon>
        <taxon>Streptophyta</taxon>
        <taxon>Embryophyta</taxon>
        <taxon>Tracheophyta</taxon>
        <taxon>Spermatophyta</taxon>
        <taxon>Magnoliopsida</taxon>
        <taxon>eudicotyledons</taxon>
        <taxon>Gunneridae</taxon>
        <taxon>Pentapetalae</taxon>
        <taxon>rosids</taxon>
        <taxon>malvids</taxon>
        <taxon>Malvales</taxon>
        <taxon>Malvaceae</taxon>
        <taxon>Malvoideae</taxon>
        <taxon>Hibiscus</taxon>
    </lineage>
</organism>
<feature type="region of interest" description="Disordered" evidence="1">
    <location>
        <begin position="71"/>
        <end position="156"/>
    </location>
</feature>
<evidence type="ECO:0000313" key="2">
    <source>
        <dbReference type="EMBL" id="KAK8984342.1"/>
    </source>
</evidence>
<comment type="caution">
    <text evidence="2">The sequence shown here is derived from an EMBL/GenBank/DDBJ whole genome shotgun (WGS) entry which is preliminary data.</text>
</comment>
<reference evidence="2 3" key="1">
    <citation type="journal article" date="2024" name="G3 (Bethesda)">
        <title>Genome assembly of Hibiscus sabdariffa L. provides insights into metabolisms of medicinal natural products.</title>
        <authorList>
            <person name="Kim T."/>
        </authorList>
    </citation>
    <scope>NUCLEOTIDE SEQUENCE [LARGE SCALE GENOMIC DNA]</scope>
    <source>
        <strain evidence="2">TK-2024</strain>
        <tissue evidence="2">Old leaves</tissue>
    </source>
</reference>
<keyword evidence="3" id="KW-1185">Reference proteome</keyword>